<comment type="similarity">
    <text evidence="3">Belongs to the ANP32 family.</text>
</comment>
<evidence type="ECO:0000256" key="3">
    <source>
        <dbReference type="ARBA" id="ARBA00025777"/>
    </source>
</evidence>
<evidence type="ECO:0000313" key="5">
    <source>
        <dbReference type="EMBL" id="VDP11531.1"/>
    </source>
</evidence>
<dbReference type="EMBL" id="UZAM01010244">
    <property type="protein sequence ID" value="VDP11531.1"/>
    <property type="molecule type" value="Genomic_DNA"/>
</dbReference>
<reference evidence="5 6" key="2">
    <citation type="submission" date="2018-11" db="EMBL/GenBank/DDBJ databases">
        <authorList>
            <consortium name="Pathogen Informatics"/>
        </authorList>
    </citation>
    <scope>NUCLEOTIDE SEQUENCE [LARGE SCALE GENOMIC DNA]</scope>
</reference>
<dbReference type="Gene3D" id="3.80.10.10">
    <property type="entry name" value="Ribonuclease Inhibitor"/>
    <property type="match status" value="1"/>
</dbReference>
<dbReference type="WBParaSite" id="SBAD_0000728001-mRNA-1">
    <property type="protein sequence ID" value="SBAD_0000728001-mRNA-1"/>
    <property type="gene ID" value="SBAD_0000728001"/>
</dbReference>
<proteinExistence type="inferred from homology"/>
<evidence type="ECO:0000313" key="6">
    <source>
        <dbReference type="Proteomes" id="UP000270296"/>
    </source>
</evidence>
<dbReference type="GO" id="GO:0042393">
    <property type="term" value="F:histone binding"/>
    <property type="evidence" value="ECO:0007669"/>
    <property type="project" value="TreeGrafter"/>
</dbReference>
<dbReference type="InterPro" id="IPR032675">
    <property type="entry name" value="LRR_dom_sf"/>
</dbReference>
<keyword evidence="2" id="KW-0677">Repeat</keyword>
<reference evidence="7" key="1">
    <citation type="submission" date="2016-06" db="UniProtKB">
        <authorList>
            <consortium name="WormBaseParasite"/>
        </authorList>
    </citation>
    <scope>IDENTIFICATION</scope>
</reference>
<evidence type="ECO:0000256" key="2">
    <source>
        <dbReference type="ARBA" id="ARBA00022737"/>
    </source>
</evidence>
<dbReference type="FunFam" id="3.80.10.10:FF:000131">
    <property type="entry name" value="acidic leucine-rich nuclear phosphoprotein 32-related protein-like"/>
    <property type="match status" value="1"/>
</dbReference>
<keyword evidence="1" id="KW-0433">Leucine-rich repeat</keyword>
<dbReference type="InterPro" id="IPR001611">
    <property type="entry name" value="Leu-rich_rpt"/>
</dbReference>
<dbReference type="Proteomes" id="UP000270296">
    <property type="component" value="Unassembled WGS sequence"/>
</dbReference>
<dbReference type="PROSITE" id="PS51450">
    <property type="entry name" value="LRR"/>
    <property type="match status" value="1"/>
</dbReference>
<evidence type="ECO:0000256" key="1">
    <source>
        <dbReference type="ARBA" id="ARBA00022614"/>
    </source>
</evidence>
<protein>
    <submittedName>
        <fullName evidence="7">LRRcap domain-containing protein</fullName>
    </submittedName>
</protein>
<gene>
    <name evidence="5" type="ORF">SBAD_LOCUS7014</name>
</gene>
<keyword evidence="6" id="KW-1185">Reference proteome</keyword>
<evidence type="ECO:0000256" key="4">
    <source>
        <dbReference type="SAM" id="MobiDB-lite"/>
    </source>
</evidence>
<dbReference type="OrthoDB" id="2160613at2759"/>
<sequence>MEKRLELEMRGREPHEILTLTLDNCRTTQIAGITDEFVKLETLSLINVGLTTLKGFPNLPALKKLELSDNRISGGLENLVGCPNLVTLNLSGNKIKDLKELKNLKTLDLYNCEVTGQNDFRTKVYEMIPHLCYLDGFDREDVEAAESDSVDDEDEDEEPEEEETEEEDEDDEEEEAGDEEVGLDYLHSEHVLKVLNAIFLFFLA</sequence>
<organism evidence="7">
    <name type="scientific">Soboliphyme baturini</name>
    <dbReference type="NCBI Taxonomy" id="241478"/>
    <lineage>
        <taxon>Eukaryota</taxon>
        <taxon>Metazoa</taxon>
        <taxon>Ecdysozoa</taxon>
        <taxon>Nematoda</taxon>
        <taxon>Enoplea</taxon>
        <taxon>Dorylaimia</taxon>
        <taxon>Dioctophymatida</taxon>
        <taxon>Dioctophymatoidea</taxon>
        <taxon>Soboliphymatidae</taxon>
        <taxon>Soboliphyme</taxon>
    </lineage>
</organism>
<dbReference type="PANTHER" id="PTHR11375">
    <property type="entry name" value="ACIDIC LEUCINE-RICH NUCLEAR PHOSPHOPROTEIN 32"/>
    <property type="match status" value="1"/>
</dbReference>
<dbReference type="Pfam" id="PF12799">
    <property type="entry name" value="LRR_4"/>
    <property type="match status" value="1"/>
</dbReference>
<evidence type="ECO:0000313" key="7">
    <source>
        <dbReference type="WBParaSite" id="SBAD_0000728001-mRNA-1"/>
    </source>
</evidence>
<accession>A0A183ITR7</accession>
<dbReference type="AlphaFoldDB" id="A0A183ITR7"/>
<dbReference type="SUPFAM" id="SSF52058">
    <property type="entry name" value="L domain-like"/>
    <property type="match status" value="1"/>
</dbReference>
<dbReference type="InterPro" id="IPR045081">
    <property type="entry name" value="AN32"/>
</dbReference>
<dbReference type="GO" id="GO:0005634">
    <property type="term" value="C:nucleus"/>
    <property type="evidence" value="ECO:0007669"/>
    <property type="project" value="TreeGrafter"/>
</dbReference>
<name>A0A183ITR7_9BILA</name>
<dbReference type="InterPro" id="IPR025875">
    <property type="entry name" value="Leu-rich_rpt_4"/>
</dbReference>
<dbReference type="PANTHER" id="PTHR11375:SF0">
    <property type="entry name" value="ACIDIC LEUCINE-RICH NUCLEAR PHOSPHOPROTEIN 32 FAMILY MEMBER A"/>
    <property type="match status" value="1"/>
</dbReference>
<feature type="region of interest" description="Disordered" evidence="4">
    <location>
        <begin position="143"/>
        <end position="182"/>
    </location>
</feature>